<dbReference type="Pfam" id="PF00096">
    <property type="entry name" value="zf-C2H2"/>
    <property type="match status" value="2"/>
</dbReference>
<gene>
    <name evidence="10" type="ORF">Fcan01_23318</name>
</gene>
<keyword evidence="3" id="KW-0677">Repeat</keyword>
<keyword evidence="8" id="KW-0812">Transmembrane</keyword>
<reference evidence="10 11" key="1">
    <citation type="submission" date="2015-12" db="EMBL/GenBank/DDBJ databases">
        <title>The genome of Folsomia candida.</title>
        <authorList>
            <person name="Faddeeva A."/>
            <person name="Derks M.F."/>
            <person name="Anvar Y."/>
            <person name="Smit S."/>
            <person name="Van Straalen N."/>
            <person name="Roelofs D."/>
        </authorList>
    </citation>
    <scope>NUCLEOTIDE SEQUENCE [LARGE SCALE GENOMIC DNA]</scope>
    <source>
        <strain evidence="10 11">VU population</strain>
        <tissue evidence="10">Whole body</tissue>
    </source>
</reference>
<evidence type="ECO:0000313" key="10">
    <source>
        <dbReference type="EMBL" id="OXA42086.1"/>
    </source>
</evidence>
<comment type="subcellular location">
    <subcellularLocation>
        <location evidence="1">Nucleus</location>
    </subcellularLocation>
</comment>
<keyword evidence="4 7" id="KW-0863">Zinc-finger</keyword>
<feature type="domain" description="C2H2-type" evidence="9">
    <location>
        <begin position="171"/>
        <end position="194"/>
    </location>
</feature>
<evidence type="ECO:0000256" key="5">
    <source>
        <dbReference type="ARBA" id="ARBA00022833"/>
    </source>
</evidence>
<dbReference type="GO" id="GO:0000978">
    <property type="term" value="F:RNA polymerase II cis-regulatory region sequence-specific DNA binding"/>
    <property type="evidence" value="ECO:0007669"/>
    <property type="project" value="TreeGrafter"/>
</dbReference>
<dbReference type="EMBL" id="LNIX01000027">
    <property type="protein sequence ID" value="OXA42086.1"/>
    <property type="molecule type" value="Genomic_DNA"/>
</dbReference>
<evidence type="ECO:0000256" key="4">
    <source>
        <dbReference type="ARBA" id="ARBA00022771"/>
    </source>
</evidence>
<evidence type="ECO:0000256" key="8">
    <source>
        <dbReference type="SAM" id="Phobius"/>
    </source>
</evidence>
<dbReference type="PROSITE" id="PS00028">
    <property type="entry name" value="ZINC_FINGER_C2H2_1"/>
    <property type="match status" value="5"/>
</dbReference>
<dbReference type="InterPro" id="IPR036236">
    <property type="entry name" value="Znf_C2H2_sf"/>
</dbReference>
<evidence type="ECO:0000256" key="2">
    <source>
        <dbReference type="ARBA" id="ARBA00022723"/>
    </source>
</evidence>
<dbReference type="PANTHER" id="PTHR19818:SF139">
    <property type="entry name" value="PAIR-RULE PROTEIN ODD-PAIRED"/>
    <property type="match status" value="1"/>
</dbReference>
<protein>
    <submittedName>
        <fullName evidence="10">Zinc finger protein 26</fullName>
    </submittedName>
</protein>
<dbReference type="FunFam" id="3.30.160.60:FF:000358">
    <property type="entry name" value="zinc finger protein 24"/>
    <property type="match status" value="1"/>
</dbReference>
<dbReference type="Proteomes" id="UP000198287">
    <property type="component" value="Unassembled WGS sequence"/>
</dbReference>
<sequence length="321" mass="36493">MELDRASLTVLGGSMPVVVLGWGVFLYYAGIICKLSKKCLASWKQTKLEGNNGEQKYFKRFRKSCPAVCLGIQGYYEIKTISVVCGKSLKKKSLKGNQLQHTDTRPTYACELCTRIFTSLYGLRRHAKSKHSTSGRRQFNCTFVGCPATFLTAIGPSNHIKIEHIKDPARFPCTHCGKEFKLQGYLNAHISRHTIGPTRLPCRFPGCEKTFLNKRYVAEHFNTYHVANPLRFPCILCGKEFKCKMNLRRHIGTHTKEKSFKCVTCGASFAQKSVLMAHQNTHLDISERTVFPCKVCPRTFLSNSSLWFHTKYDHVTVTKYS</sequence>
<evidence type="ECO:0000256" key="6">
    <source>
        <dbReference type="ARBA" id="ARBA00023242"/>
    </source>
</evidence>
<accession>A0A226DCV9</accession>
<dbReference type="FunFam" id="3.30.160.60:FF:000145">
    <property type="entry name" value="Zinc finger protein 574"/>
    <property type="match status" value="1"/>
</dbReference>
<organism evidence="10 11">
    <name type="scientific">Folsomia candida</name>
    <name type="common">Springtail</name>
    <dbReference type="NCBI Taxonomy" id="158441"/>
    <lineage>
        <taxon>Eukaryota</taxon>
        <taxon>Metazoa</taxon>
        <taxon>Ecdysozoa</taxon>
        <taxon>Arthropoda</taxon>
        <taxon>Hexapoda</taxon>
        <taxon>Collembola</taxon>
        <taxon>Entomobryomorpha</taxon>
        <taxon>Isotomoidea</taxon>
        <taxon>Isotomidae</taxon>
        <taxon>Proisotominae</taxon>
        <taxon>Folsomia</taxon>
    </lineage>
</organism>
<evidence type="ECO:0000256" key="1">
    <source>
        <dbReference type="ARBA" id="ARBA00004123"/>
    </source>
</evidence>
<dbReference type="GO" id="GO:0045944">
    <property type="term" value="P:positive regulation of transcription by RNA polymerase II"/>
    <property type="evidence" value="ECO:0007669"/>
    <property type="project" value="UniProtKB-ARBA"/>
</dbReference>
<dbReference type="InterPro" id="IPR050329">
    <property type="entry name" value="GLI_C2H2-zinc-finger"/>
</dbReference>
<dbReference type="SMART" id="SM00355">
    <property type="entry name" value="ZnF_C2H2"/>
    <property type="match status" value="7"/>
</dbReference>
<dbReference type="InterPro" id="IPR013087">
    <property type="entry name" value="Znf_C2H2_type"/>
</dbReference>
<feature type="domain" description="C2H2-type" evidence="9">
    <location>
        <begin position="291"/>
        <end position="314"/>
    </location>
</feature>
<dbReference type="PROSITE" id="PS50157">
    <property type="entry name" value="ZINC_FINGER_C2H2_2"/>
    <property type="match status" value="5"/>
</dbReference>
<keyword evidence="8" id="KW-1133">Transmembrane helix</keyword>
<feature type="domain" description="C2H2-type" evidence="9">
    <location>
        <begin position="108"/>
        <end position="136"/>
    </location>
</feature>
<keyword evidence="6" id="KW-0539">Nucleus</keyword>
<feature type="domain" description="C2H2-type" evidence="9">
    <location>
        <begin position="232"/>
        <end position="259"/>
    </location>
</feature>
<dbReference type="GO" id="GO:0008270">
    <property type="term" value="F:zinc ion binding"/>
    <property type="evidence" value="ECO:0007669"/>
    <property type="project" value="UniProtKB-KW"/>
</dbReference>
<proteinExistence type="predicted"/>
<dbReference type="OrthoDB" id="8685330at2759"/>
<comment type="caution">
    <text evidence="10">The sequence shown here is derived from an EMBL/GenBank/DDBJ whole genome shotgun (WGS) entry which is preliminary data.</text>
</comment>
<feature type="transmembrane region" description="Helical" evidence="8">
    <location>
        <begin position="6"/>
        <end position="28"/>
    </location>
</feature>
<keyword evidence="8" id="KW-0472">Membrane</keyword>
<dbReference type="Pfam" id="PF13894">
    <property type="entry name" value="zf-C2H2_4"/>
    <property type="match status" value="2"/>
</dbReference>
<dbReference type="Gene3D" id="3.30.160.60">
    <property type="entry name" value="Classic Zinc Finger"/>
    <property type="match status" value="5"/>
</dbReference>
<dbReference type="PANTHER" id="PTHR19818">
    <property type="entry name" value="ZINC FINGER PROTEIN ZIC AND GLI"/>
    <property type="match status" value="1"/>
</dbReference>
<name>A0A226DCV9_FOLCA</name>
<keyword evidence="2" id="KW-0479">Metal-binding</keyword>
<dbReference type="GO" id="GO:0000981">
    <property type="term" value="F:DNA-binding transcription factor activity, RNA polymerase II-specific"/>
    <property type="evidence" value="ECO:0007669"/>
    <property type="project" value="TreeGrafter"/>
</dbReference>
<dbReference type="AlphaFoldDB" id="A0A226DCV9"/>
<evidence type="ECO:0000313" key="11">
    <source>
        <dbReference type="Proteomes" id="UP000198287"/>
    </source>
</evidence>
<dbReference type="SUPFAM" id="SSF57667">
    <property type="entry name" value="beta-beta-alpha zinc fingers"/>
    <property type="match status" value="3"/>
</dbReference>
<dbReference type="GO" id="GO:0005634">
    <property type="term" value="C:nucleus"/>
    <property type="evidence" value="ECO:0007669"/>
    <property type="project" value="UniProtKB-SubCell"/>
</dbReference>
<keyword evidence="11" id="KW-1185">Reference proteome</keyword>
<evidence type="ECO:0000256" key="7">
    <source>
        <dbReference type="PROSITE-ProRule" id="PRU00042"/>
    </source>
</evidence>
<keyword evidence="5" id="KW-0862">Zinc</keyword>
<dbReference type="STRING" id="158441.A0A226DCV9"/>
<feature type="domain" description="C2H2-type" evidence="9">
    <location>
        <begin position="260"/>
        <end position="287"/>
    </location>
</feature>
<evidence type="ECO:0000256" key="3">
    <source>
        <dbReference type="ARBA" id="ARBA00022737"/>
    </source>
</evidence>
<evidence type="ECO:0000259" key="9">
    <source>
        <dbReference type="PROSITE" id="PS50157"/>
    </source>
</evidence>